<evidence type="ECO:0000256" key="4">
    <source>
        <dbReference type="ARBA" id="ARBA00022833"/>
    </source>
</evidence>
<dbReference type="SUPFAM" id="SSF47473">
    <property type="entry name" value="EF-hand"/>
    <property type="match status" value="1"/>
</dbReference>
<dbReference type="EMBL" id="JBGBPQ010000009">
    <property type="protein sequence ID" value="KAL1519573.1"/>
    <property type="molecule type" value="Genomic_DNA"/>
</dbReference>
<dbReference type="SMART" id="SM00054">
    <property type="entry name" value="EFh"/>
    <property type="match status" value="4"/>
</dbReference>
<dbReference type="Pfam" id="PF13913">
    <property type="entry name" value="zf-C2HC_2"/>
    <property type="match status" value="4"/>
</dbReference>
<comment type="caution">
    <text evidence="10">The sequence shown here is derived from an EMBL/GenBank/DDBJ whole genome shotgun (WGS) entry which is preliminary data.</text>
</comment>
<evidence type="ECO:0000259" key="9">
    <source>
        <dbReference type="PROSITE" id="PS52027"/>
    </source>
</evidence>
<evidence type="ECO:0000259" key="8">
    <source>
        <dbReference type="PROSITE" id="PS50222"/>
    </source>
</evidence>
<keyword evidence="11" id="KW-1185">Reference proteome</keyword>
<feature type="domain" description="EF-hand" evidence="8">
    <location>
        <begin position="184"/>
        <end position="219"/>
    </location>
</feature>
<proteinExistence type="predicted"/>
<keyword evidence="4" id="KW-0862">Zinc</keyword>
<reference evidence="10 11" key="1">
    <citation type="journal article" date="2024" name="Science">
        <title>Giant polyketide synthase enzymes in the biosynthesis of giant marine polyether toxins.</title>
        <authorList>
            <person name="Fallon T.R."/>
            <person name="Shende V.V."/>
            <person name="Wierzbicki I.H."/>
            <person name="Pendleton A.L."/>
            <person name="Watervoot N.F."/>
            <person name="Auber R.P."/>
            <person name="Gonzalez D.J."/>
            <person name="Wisecaver J.H."/>
            <person name="Moore B.S."/>
        </authorList>
    </citation>
    <scope>NUCLEOTIDE SEQUENCE [LARGE SCALE GENOMIC DNA]</scope>
    <source>
        <strain evidence="10 11">12B1</strain>
    </source>
</reference>
<evidence type="ECO:0000256" key="1">
    <source>
        <dbReference type="ARBA" id="ARBA00022723"/>
    </source>
</evidence>
<gene>
    <name evidence="10" type="ORF">AB1Y20_023087</name>
</gene>
<evidence type="ECO:0000256" key="3">
    <source>
        <dbReference type="ARBA" id="ARBA00022771"/>
    </source>
</evidence>
<dbReference type="GO" id="GO:0005509">
    <property type="term" value="F:calcium ion binding"/>
    <property type="evidence" value="ECO:0007669"/>
    <property type="project" value="InterPro"/>
</dbReference>
<feature type="domain" description="EF-hand" evidence="8">
    <location>
        <begin position="147"/>
        <end position="182"/>
    </location>
</feature>
<evidence type="ECO:0008006" key="12">
    <source>
        <dbReference type="Google" id="ProtNLM"/>
    </source>
</evidence>
<dbReference type="PROSITE" id="PS52027">
    <property type="entry name" value="ZF_C2HC_C3H"/>
    <property type="match status" value="1"/>
</dbReference>
<dbReference type="InterPro" id="IPR049899">
    <property type="entry name" value="Znf_C2HC_C3H"/>
</dbReference>
<evidence type="ECO:0000313" key="10">
    <source>
        <dbReference type="EMBL" id="KAL1519573.1"/>
    </source>
</evidence>
<evidence type="ECO:0000256" key="2">
    <source>
        <dbReference type="ARBA" id="ARBA00022737"/>
    </source>
</evidence>
<dbReference type="Pfam" id="PF13499">
    <property type="entry name" value="EF-hand_7"/>
    <property type="match status" value="2"/>
</dbReference>
<dbReference type="PROSITE" id="PS00018">
    <property type="entry name" value="EF_HAND_1"/>
    <property type="match status" value="2"/>
</dbReference>
<dbReference type="InterPro" id="IPR011992">
    <property type="entry name" value="EF-hand-dom_pair"/>
</dbReference>
<keyword evidence="2" id="KW-0677">Repeat</keyword>
<keyword evidence="3 6" id="KW-0863">Zinc-finger</keyword>
<feature type="domain" description="C2HC/C3H-type" evidence="9">
    <location>
        <begin position="377"/>
        <end position="406"/>
    </location>
</feature>
<feature type="domain" description="EF-hand" evidence="8">
    <location>
        <begin position="223"/>
        <end position="258"/>
    </location>
</feature>
<dbReference type="PANTHER" id="PTHR45942">
    <property type="entry name" value="PROTEIN PHOSPATASE 3 REGULATORY SUBUNIT B ALPHA ISOFORM TYPE 1"/>
    <property type="match status" value="1"/>
</dbReference>
<name>A0AB34JDT0_PRYPA</name>
<dbReference type="GO" id="GO:0008270">
    <property type="term" value="F:zinc ion binding"/>
    <property type="evidence" value="ECO:0007669"/>
    <property type="project" value="UniProtKB-KW"/>
</dbReference>
<protein>
    <recommendedName>
        <fullName evidence="12">Calmodulin</fullName>
    </recommendedName>
</protein>
<dbReference type="PROSITE" id="PS50222">
    <property type="entry name" value="EF_HAND_2"/>
    <property type="match status" value="3"/>
</dbReference>
<sequence>MPPSSWKPCSYCGQPFGASSLAIHMQRCRFRPEIASEMALREEEGYSRPSALPDWIPCPNCGEQYGKIAMPAHVKKCKRLRPNGANGHCATTAADHKSHADYAEKLIKKGETDADRLRALFGRFDADKDGCLNIEESAACLRQCFPTRCEDVEAIAAMFDKDRNGLIDFNEFIQMHNELAGGATRFDEASDMFQTFDTDKNGKLDPKEFESLLHQVFPKHCDEIDQILKDEFNLADRDHDGGISFPEFCGYYDRLMDLFPDDGEEHEDVHADLVPCVCGNTFLPEKLPVHQRSCPAFQAAADAEAARREAAAAKAEAAAARAAMSEAEAARARALAEAEKARRDAAAAATPKNPGSRPSSGRAKSPAREAPSGPEAGFVPCKYCGRRFFPDRLPVHLRVCNKKKELQPSMCRATVTDGKSLTVGRYGNDGPAMM</sequence>
<dbReference type="Gene3D" id="1.10.238.10">
    <property type="entry name" value="EF-hand"/>
    <property type="match status" value="2"/>
</dbReference>
<evidence type="ECO:0000313" key="11">
    <source>
        <dbReference type="Proteomes" id="UP001515480"/>
    </source>
</evidence>
<accession>A0AB34JDT0</accession>
<feature type="compositionally biased region" description="Basic and acidic residues" evidence="7">
    <location>
        <begin position="334"/>
        <end position="345"/>
    </location>
</feature>
<organism evidence="10 11">
    <name type="scientific">Prymnesium parvum</name>
    <name type="common">Toxic golden alga</name>
    <dbReference type="NCBI Taxonomy" id="97485"/>
    <lineage>
        <taxon>Eukaryota</taxon>
        <taxon>Haptista</taxon>
        <taxon>Haptophyta</taxon>
        <taxon>Prymnesiophyceae</taxon>
        <taxon>Prymnesiales</taxon>
        <taxon>Prymnesiaceae</taxon>
        <taxon>Prymnesium</taxon>
    </lineage>
</organism>
<feature type="region of interest" description="Disordered" evidence="7">
    <location>
        <begin position="334"/>
        <end position="373"/>
    </location>
</feature>
<dbReference type="Proteomes" id="UP001515480">
    <property type="component" value="Unassembled WGS sequence"/>
</dbReference>
<keyword evidence="1" id="KW-0479">Metal-binding</keyword>
<dbReference type="Gene3D" id="3.30.160.60">
    <property type="entry name" value="Classic Zinc Finger"/>
    <property type="match status" value="1"/>
</dbReference>
<dbReference type="InterPro" id="IPR002048">
    <property type="entry name" value="EF_hand_dom"/>
</dbReference>
<evidence type="ECO:0000256" key="7">
    <source>
        <dbReference type="SAM" id="MobiDB-lite"/>
    </source>
</evidence>
<dbReference type="AlphaFoldDB" id="A0AB34JDT0"/>
<dbReference type="InterPro" id="IPR018247">
    <property type="entry name" value="EF_Hand_1_Ca_BS"/>
</dbReference>
<keyword evidence="5" id="KW-0106">Calcium</keyword>
<evidence type="ECO:0000256" key="6">
    <source>
        <dbReference type="PROSITE-ProRule" id="PRU01371"/>
    </source>
</evidence>
<evidence type="ECO:0000256" key="5">
    <source>
        <dbReference type="ARBA" id="ARBA00022837"/>
    </source>
</evidence>